<feature type="compositionally biased region" description="Polar residues" evidence="1">
    <location>
        <begin position="1"/>
        <end position="15"/>
    </location>
</feature>
<name>A0A4V3CXY8_LABRH</name>
<comment type="caution">
    <text evidence="3">The sequence shown here is derived from an EMBL/GenBank/DDBJ whole genome shotgun (WGS) entry which is preliminary data.</text>
</comment>
<feature type="transmembrane region" description="Helical" evidence="2">
    <location>
        <begin position="70"/>
        <end position="91"/>
    </location>
</feature>
<evidence type="ECO:0000256" key="1">
    <source>
        <dbReference type="SAM" id="MobiDB-lite"/>
    </source>
</evidence>
<dbReference type="OrthoDB" id="3694409at2"/>
<accession>A0A4V3CXY8</accession>
<evidence type="ECO:0008006" key="5">
    <source>
        <dbReference type="Google" id="ProtNLM"/>
    </source>
</evidence>
<dbReference type="EMBL" id="SNXZ01000008">
    <property type="protein sequence ID" value="TDP92128.1"/>
    <property type="molecule type" value="Genomic_DNA"/>
</dbReference>
<feature type="compositionally biased region" description="Low complexity" evidence="1">
    <location>
        <begin position="105"/>
        <end position="134"/>
    </location>
</feature>
<organism evidence="3 4">
    <name type="scientific">Labedaea rhizosphaerae</name>
    <dbReference type="NCBI Taxonomy" id="598644"/>
    <lineage>
        <taxon>Bacteria</taxon>
        <taxon>Bacillati</taxon>
        <taxon>Actinomycetota</taxon>
        <taxon>Actinomycetes</taxon>
        <taxon>Pseudonocardiales</taxon>
        <taxon>Pseudonocardiaceae</taxon>
        <taxon>Labedaea</taxon>
    </lineage>
</organism>
<keyword evidence="2" id="KW-0472">Membrane</keyword>
<feature type="region of interest" description="Disordered" evidence="1">
    <location>
        <begin position="1"/>
        <end position="62"/>
    </location>
</feature>
<reference evidence="3 4" key="1">
    <citation type="submission" date="2019-03" db="EMBL/GenBank/DDBJ databases">
        <title>Genomic Encyclopedia of Type Strains, Phase IV (KMG-IV): sequencing the most valuable type-strain genomes for metagenomic binning, comparative biology and taxonomic classification.</title>
        <authorList>
            <person name="Goeker M."/>
        </authorList>
    </citation>
    <scope>NUCLEOTIDE SEQUENCE [LARGE SCALE GENOMIC DNA]</scope>
    <source>
        <strain evidence="3 4">DSM 45361</strain>
    </source>
</reference>
<dbReference type="AlphaFoldDB" id="A0A4V3CXY8"/>
<evidence type="ECO:0000313" key="3">
    <source>
        <dbReference type="EMBL" id="TDP92128.1"/>
    </source>
</evidence>
<dbReference type="RefSeq" id="WP_133853669.1">
    <property type="nucleotide sequence ID" value="NZ_SNXZ01000008.1"/>
</dbReference>
<evidence type="ECO:0000256" key="2">
    <source>
        <dbReference type="SAM" id="Phobius"/>
    </source>
</evidence>
<keyword evidence="4" id="KW-1185">Reference proteome</keyword>
<protein>
    <recommendedName>
        <fullName evidence="5">Metalloprotease</fullName>
    </recommendedName>
</protein>
<evidence type="ECO:0000313" key="4">
    <source>
        <dbReference type="Proteomes" id="UP000295444"/>
    </source>
</evidence>
<proteinExistence type="predicted"/>
<keyword evidence="2" id="KW-0812">Transmembrane</keyword>
<feature type="compositionally biased region" description="Low complexity" evidence="1">
    <location>
        <begin position="38"/>
        <end position="52"/>
    </location>
</feature>
<dbReference type="Proteomes" id="UP000295444">
    <property type="component" value="Unassembled WGS sequence"/>
</dbReference>
<sequence>MTTPEDPSWQDPTRFTSDEPTQRVDTGATQWLGPPSEPTTVWQQPQQQPTWEEQQRATPPDQLEPVGKHVLIALAIVLVIALLGVAAFFTLRHNATTAAPPPQTTAPQVPTFTSDTQEPVTTTTPEPTTTTSTVDDPAQALAQAPLSTSGATMSPSTCALPRFDLPDAKQAQFFQAAKKCADNAWGATLPGAGIPTAAVNLVTVQGSAVQTSCGKIGPSDPSTECQGTVYMTPAYLRDVQGNGRYPGKYFGTFLREYGHALQDANGMTELYKAARSQPGADADDLDRRYNDQAICLAGIASGAMSGKGAVDSNITNEIRERITTGEPAPADAGSWLDKGFSSRTLSACNTWQG</sequence>
<gene>
    <name evidence="3" type="ORF">EV186_108341</name>
</gene>
<feature type="region of interest" description="Disordered" evidence="1">
    <location>
        <begin position="97"/>
        <end position="134"/>
    </location>
</feature>
<keyword evidence="2" id="KW-1133">Transmembrane helix</keyword>